<dbReference type="OrthoDB" id="3219836at2759"/>
<dbReference type="Proteomes" id="UP000054549">
    <property type="component" value="Unassembled WGS sequence"/>
</dbReference>
<evidence type="ECO:0000313" key="2">
    <source>
        <dbReference type="Proteomes" id="UP000054549"/>
    </source>
</evidence>
<keyword evidence="2" id="KW-1185">Reference proteome</keyword>
<dbReference type="HOGENOM" id="CLU_080473_0_0_1"/>
<reference evidence="1 2" key="1">
    <citation type="submission" date="2014-04" db="EMBL/GenBank/DDBJ databases">
        <title>Evolutionary Origins and Diversification of the Mycorrhizal Mutualists.</title>
        <authorList>
            <consortium name="DOE Joint Genome Institute"/>
            <consortium name="Mycorrhizal Genomics Consortium"/>
            <person name="Kohler A."/>
            <person name="Kuo A."/>
            <person name="Nagy L.G."/>
            <person name="Floudas D."/>
            <person name="Copeland A."/>
            <person name="Barry K.W."/>
            <person name="Cichocki N."/>
            <person name="Veneault-Fourrey C."/>
            <person name="LaButti K."/>
            <person name="Lindquist E.A."/>
            <person name="Lipzen A."/>
            <person name="Lundell T."/>
            <person name="Morin E."/>
            <person name="Murat C."/>
            <person name="Riley R."/>
            <person name="Ohm R."/>
            <person name="Sun H."/>
            <person name="Tunlid A."/>
            <person name="Henrissat B."/>
            <person name="Grigoriev I.V."/>
            <person name="Hibbett D.S."/>
            <person name="Martin F."/>
        </authorList>
    </citation>
    <scope>NUCLEOTIDE SEQUENCE [LARGE SCALE GENOMIC DNA]</scope>
    <source>
        <strain evidence="1 2">Koide BX008</strain>
    </source>
</reference>
<protein>
    <submittedName>
        <fullName evidence="1">Uncharacterized protein</fullName>
    </submittedName>
</protein>
<dbReference type="AlphaFoldDB" id="A0A0C2WZ58"/>
<dbReference type="InParanoid" id="A0A0C2WZ58"/>
<proteinExistence type="predicted"/>
<evidence type="ECO:0000313" key="1">
    <source>
        <dbReference type="EMBL" id="KIL61698.1"/>
    </source>
</evidence>
<accession>A0A0C2WZ58</accession>
<name>A0A0C2WZ58_AMAMK</name>
<organism evidence="1 2">
    <name type="scientific">Amanita muscaria (strain Koide BX008)</name>
    <dbReference type="NCBI Taxonomy" id="946122"/>
    <lineage>
        <taxon>Eukaryota</taxon>
        <taxon>Fungi</taxon>
        <taxon>Dikarya</taxon>
        <taxon>Basidiomycota</taxon>
        <taxon>Agaricomycotina</taxon>
        <taxon>Agaricomycetes</taxon>
        <taxon>Agaricomycetidae</taxon>
        <taxon>Agaricales</taxon>
        <taxon>Pluteineae</taxon>
        <taxon>Amanitaceae</taxon>
        <taxon>Amanita</taxon>
    </lineage>
</organism>
<gene>
    <name evidence="1" type="ORF">M378DRAFT_166666</name>
</gene>
<sequence>MPAPTSRLYDTRPAIHHVNLMTDTFIANASIDDLRYISRSLLATGPAGIVPAFLHAAHARLSQTNAKAVPNTQLLFVARSCGAAPTECLHDALSRARKLFGSGMGFASLGILTTIVRATLGLRWDDEGDMADVLATIDGDITQAIQSCKEEVTCGRLNDYICAKNSVNELRVAISECQRDVGSWGGEFPFDRASSSLEFWKIGV</sequence>
<dbReference type="EMBL" id="KN818281">
    <property type="protein sequence ID" value="KIL61698.1"/>
    <property type="molecule type" value="Genomic_DNA"/>
</dbReference>
<dbReference type="STRING" id="946122.A0A0C2WZ58"/>